<feature type="transmembrane region" description="Helical" evidence="13">
    <location>
        <begin position="16"/>
        <end position="40"/>
    </location>
</feature>
<protein>
    <recommendedName>
        <fullName evidence="12">Taste receptor type 2</fullName>
    </recommendedName>
</protein>
<dbReference type="Ensembl" id="ENSEAST00005052802.1">
    <property type="protein sequence ID" value="ENSEASP00005057434.1"/>
    <property type="gene ID" value="ENSEASG00005033784.1"/>
</dbReference>
<reference evidence="14" key="3">
    <citation type="submission" date="2025-09" db="UniProtKB">
        <authorList>
            <consortium name="Ensembl"/>
        </authorList>
    </citation>
    <scope>IDENTIFICATION</scope>
</reference>
<keyword evidence="7 12" id="KW-0297">G-protein coupled receptor</keyword>
<reference evidence="14 15" key="1">
    <citation type="journal article" date="2020" name="Nat. Commun.">
        <title>Donkey genomes provide new insights into domestication and selection for coat color.</title>
        <authorList>
            <person name="Wang"/>
            <person name="C."/>
            <person name="Li"/>
            <person name="H."/>
            <person name="Guo"/>
            <person name="Y."/>
            <person name="Huang"/>
            <person name="J."/>
            <person name="Sun"/>
            <person name="Y."/>
            <person name="Min"/>
            <person name="J."/>
            <person name="Wang"/>
            <person name="J."/>
            <person name="Fang"/>
            <person name="X."/>
            <person name="Zhao"/>
            <person name="Z."/>
            <person name="Wang"/>
            <person name="S."/>
            <person name="Zhang"/>
            <person name="Y."/>
            <person name="Liu"/>
            <person name="Q."/>
            <person name="Jiang"/>
            <person name="Q."/>
            <person name="Wang"/>
            <person name="X."/>
            <person name="Guo"/>
            <person name="Y."/>
            <person name="Yang"/>
            <person name="C."/>
            <person name="Wang"/>
            <person name="Y."/>
            <person name="Tian"/>
            <person name="F."/>
            <person name="Zhuang"/>
            <person name="G."/>
            <person name="Fan"/>
            <person name="Y."/>
            <person name="Gao"/>
            <person name="Q."/>
            <person name="Li"/>
            <person name="Y."/>
            <person name="Ju"/>
            <person name="Z."/>
            <person name="Li"/>
            <person name="J."/>
            <person name="Li"/>
            <person name="R."/>
            <person name="Hou"/>
            <person name="M."/>
            <person name="Yang"/>
            <person name="G."/>
            <person name="Liu"/>
            <person name="G."/>
            <person name="Liu"/>
            <person name="W."/>
            <person name="Guo"/>
            <person name="J."/>
            <person name="Pan"/>
            <person name="S."/>
            <person name="Fan"/>
            <person name="G."/>
            <person name="Zhang"/>
            <person name="W."/>
            <person name="Zhang"/>
            <person name="R."/>
            <person name="Yu"/>
            <person name="J."/>
            <person name="Zhang"/>
            <person name="X."/>
            <person name="Yin"/>
            <person name="Q."/>
            <person name="Ji"/>
            <person name="C."/>
            <person name="Jin"/>
            <person name="Y."/>
            <person name="Yue"/>
            <person name="G."/>
            <person name="Liu"/>
            <person name="M."/>
            <person name="Xu"/>
            <person name="J."/>
            <person name="Liu"/>
            <person name="S."/>
            <person name="Jordana"/>
            <person name="J."/>
            <person name="Noce"/>
            <person name="A."/>
            <person name="Amills"/>
            <person name="M."/>
            <person name="Wu"/>
            <person name="D.D."/>
            <person name="Li"/>
            <person name="S."/>
            <person name="Zhou"/>
            <person name="X. and Zhong"/>
            <person name="J."/>
        </authorList>
    </citation>
    <scope>NUCLEOTIDE SEQUENCE [LARGE SCALE GENOMIC DNA]</scope>
</reference>
<keyword evidence="6 13" id="KW-1133">Transmembrane helix</keyword>
<evidence type="ECO:0000313" key="14">
    <source>
        <dbReference type="Ensembl" id="ENSEASP00005057434.1"/>
    </source>
</evidence>
<keyword evidence="3 12" id="KW-0919">Taste</keyword>
<dbReference type="Gene3D" id="1.20.1070.10">
    <property type="entry name" value="Rhodopsin 7-helix transmembrane proteins"/>
    <property type="match status" value="1"/>
</dbReference>
<dbReference type="GO" id="GO:0016020">
    <property type="term" value="C:membrane"/>
    <property type="evidence" value="ECO:0007669"/>
    <property type="project" value="UniProtKB-SubCell"/>
</dbReference>
<dbReference type="FunFam" id="1.20.1070.10:FF:000055">
    <property type="entry name" value="Taste receptor type 2"/>
    <property type="match status" value="1"/>
</dbReference>
<evidence type="ECO:0000256" key="7">
    <source>
        <dbReference type="ARBA" id="ARBA00023040"/>
    </source>
</evidence>
<dbReference type="InterPro" id="IPR007960">
    <property type="entry name" value="TAS2R"/>
</dbReference>
<dbReference type="AlphaFoldDB" id="A0A9L0JWA3"/>
<evidence type="ECO:0000256" key="12">
    <source>
        <dbReference type="RuleBase" id="RU004424"/>
    </source>
</evidence>
<dbReference type="CDD" id="cd15017">
    <property type="entry name" value="7tm_TAS2R16"/>
    <property type="match status" value="1"/>
</dbReference>
<dbReference type="PANTHER" id="PTHR11394:SF69">
    <property type="entry name" value="TASTE RECEPTOR TYPE 2 MEMBER 134"/>
    <property type="match status" value="1"/>
</dbReference>
<keyword evidence="10 12" id="KW-0807">Transducer</keyword>
<keyword evidence="15" id="KW-1185">Reference proteome</keyword>
<feature type="transmembrane region" description="Helical" evidence="13">
    <location>
        <begin position="100"/>
        <end position="126"/>
    </location>
</feature>
<feature type="transmembrane region" description="Helical" evidence="13">
    <location>
        <begin position="191"/>
        <end position="213"/>
    </location>
</feature>
<dbReference type="GeneTree" id="ENSGT01150000286961"/>
<feature type="transmembrane region" description="Helical" evidence="13">
    <location>
        <begin position="241"/>
        <end position="259"/>
    </location>
</feature>
<evidence type="ECO:0000256" key="13">
    <source>
        <dbReference type="SAM" id="Phobius"/>
    </source>
</evidence>
<comment type="similarity">
    <text evidence="2 11">Belongs to the G-protein coupled receptor T2R family.</text>
</comment>
<name>A0A9L0JWA3_EQUAS</name>
<keyword evidence="9 12" id="KW-0675">Receptor</keyword>
<evidence type="ECO:0000256" key="3">
    <source>
        <dbReference type="ARBA" id="ARBA00022480"/>
    </source>
</evidence>
<feature type="transmembrane region" description="Helical" evidence="13">
    <location>
        <begin position="271"/>
        <end position="292"/>
    </location>
</feature>
<evidence type="ECO:0000313" key="15">
    <source>
        <dbReference type="Proteomes" id="UP000694387"/>
    </source>
</evidence>
<evidence type="ECO:0000256" key="4">
    <source>
        <dbReference type="ARBA" id="ARBA00022606"/>
    </source>
</evidence>
<dbReference type="Proteomes" id="UP000694387">
    <property type="component" value="Chromosome 1"/>
</dbReference>
<proteinExistence type="inferred from homology"/>
<feature type="transmembrane region" description="Helical" evidence="13">
    <location>
        <begin position="138"/>
        <end position="164"/>
    </location>
</feature>
<dbReference type="GO" id="GO:0033038">
    <property type="term" value="F:bitter taste receptor activity"/>
    <property type="evidence" value="ECO:0007669"/>
    <property type="project" value="InterPro"/>
</dbReference>
<evidence type="ECO:0000256" key="9">
    <source>
        <dbReference type="ARBA" id="ARBA00023170"/>
    </source>
</evidence>
<evidence type="ECO:0000256" key="5">
    <source>
        <dbReference type="ARBA" id="ARBA00022692"/>
    </source>
</evidence>
<dbReference type="Pfam" id="PF05296">
    <property type="entry name" value="TAS2R"/>
    <property type="match status" value="1"/>
</dbReference>
<evidence type="ECO:0000256" key="6">
    <source>
        <dbReference type="ARBA" id="ARBA00022989"/>
    </source>
</evidence>
<organism evidence="14 15">
    <name type="scientific">Equus asinus</name>
    <name type="common">Donkey</name>
    <name type="synonym">Equus africanus asinus</name>
    <dbReference type="NCBI Taxonomy" id="9793"/>
    <lineage>
        <taxon>Eukaryota</taxon>
        <taxon>Metazoa</taxon>
        <taxon>Chordata</taxon>
        <taxon>Craniata</taxon>
        <taxon>Vertebrata</taxon>
        <taxon>Euteleostomi</taxon>
        <taxon>Mammalia</taxon>
        <taxon>Eutheria</taxon>
        <taxon>Laurasiatheria</taxon>
        <taxon>Perissodactyla</taxon>
        <taxon>Equidae</taxon>
        <taxon>Equus</taxon>
    </lineage>
</organism>
<evidence type="ECO:0000256" key="1">
    <source>
        <dbReference type="ARBA" id="ARBA00004141"/>
    </source>
</evidence>
<evidence type="ECO:0000256" key="11">
    <source>
        <dbReference type="RuleBase" id="RU004423"/>
    </source>
</evidence>
<dbReference type="SUPFAM" id="SSF81321">
    <property type="entry name" value="Family A G protein-coupled receptor-like"/>
    <property type="match status" value="1"/>
</dbReference>
<dbReference type="PANTHER" id="PTHR11394">
    <property type="entry name" value="TASTE RECEPTOR TYPE 2"/>
    <property type="match status" value="1"/>
</dbReference>
<dbReference type="GO" id="GO:0004930">
    <property type="term" value="F:G protein-coupled receptor activity"/>
    <property type="evidence" value="ECO:0007669"/>
    <property type="project" value="UniProtKB-KW"/>
</dbReference>
<evidence type="ECO:0000256" key="2">
    <source>
        <dbReference type="ARBA" id="ARBA00007376"/>
    </source>
</evidence>
<keyword evidence="4 12" id="KW-0716">Sensory transduction</keyword>
<gene>
    <name evidence="14" type="primary">LOC106841762</name>
</gene>
<evidence type="ECO:0000256" key="10">
    <source>
        <dbReference type="ARBA" id="ARBA00023224"/>
    </source>
</evidence>
<keyword evidence="8 12" id="KW-0472">Membrane</keyword>
<sequence>MNLETSWEKMPSSLTLIFMVIFLLESLAAMSQNGFIVVVLGREWVRCRTLPSGDMIVSCLAASRFCLHGMALLSNFMSLFNFCSQVSYLGALWEFINSLTFWLTAWLAAFYCVKISSFSHPIFFWLKWRLSRSVPRLLLGSLIISVVTGISSVSGNIILMQMIASLRSHGNHTLADRIRTFSWHFFLPQDVLAMSIPFLLFLVSTLLLMFSLCRHLQQMRAHRPGPHDPSTQAHTMALKSLTFFLVFYTSYFLSLIITVMKITTLQDQWHWAWEVVTYAGIYLHSSILVLSSPKLRKALKMRLWKAPEKRWFIASININNQYQQTSP</sequence>
<reference evidence="14" key="2">
    <citation type="submission" date="2025-08" db="UniProtKB">
        <authorList>
            <consortium name="Ensembl"/>
        </authorList>
    </citation>
    <scope>IDENTIFICATION</scope>
</reference>
<evidence type="ECO:0000256" key="8">
    <source>
        <dbReference type="ARBA" id="ARBA00023136"/>
    </source>
</evidence>
<comment type="subcellular location">
    <subcellularLocation>
        <location evidence="1 12">Membrane</location>
        <topology evidence="1 12">Multi-pass membrane protein</topology>
    </subcellularLocation>
</comment>
<keyword evidence="5 12" id="KW-0812">Transmembrane</keyword>
<accession>A0A9L0JWA3</accession>